<reference evidence="2 3" key="1">
    <citation type="journal article" date="2024" name="G3 (Bethesda)">
        <title>Genome assembly of Hibiscus sabdariffa L. provides insights into metabolisms of medicinal natural products.</title>
        <authorList>
            <person name="Kim T."/>
        </authorList>
    </citation>
    <scope>NUCLEOTIDE SEQUENCE [LARGE SCALE GENOMIC DNA]</scope>
    <source>
        <strain evidence="2">TK-2024</strain>
        <tissue evidence="2">Old leaves</tissue>
    </source>
</reference>
<feature type="compositionally biased region" description="Polar residues" evidence="1">
    <location>
        <begin position="113"/>
        <end position="128"/>
    </location>
</feature>
<keyword evidence="3" id="KW-1185">Reference proteome</keyword>
<organism evidence="2 3">
    <name type="scientific">Hibiscus sabdariffa</name>
    <name type="common">roselle</name>
    <dbReference type="NCBI Taxonomy" id="183260"/>
    <lineage>
        <taxon>Eukaryota</taxon>
        <taxon>Viridiplantae</taxon>
        <taxon>Streptophyta</taxon>
        <taxon>Embryophyta</taxon>
        <taxon>Tracheophyta</taxon>
        <taxon>Spermatophyta</taxon>
        <taxon>Magnoliopsida</taxon>
        <taxon>eudicotyledons</taxon>
        <taxon>Gunneridae</taxon>
        <taxon>Pentapetalae</taxon>
        <taxon>rosids</taxon>
        <taxon>malvids</taxon>
        <taxon>Malvales</taxon>
        <taxon>Malvaceae</taxon>
        <taxon>Malvoideae</taxon>
        <taxon>Hibiscus</taxon>
    </lineage>
</organism>
<name>A0ABR2D607_9ROSI</name>
<feature type="region of interest" description="Disordered" evidence="1">
    <location>
        <begin position="71"/>
        <end position="149"/>
    </location>
</feature>
<evidence type="ECO:0000313" key="3">
    <source>
        <dbReference type="Proteomes" id="UP001472677"/>
    </source>
</evidence>
<dbReference type="Pfam" id="PF13650">
    <property type="entry name" value="Asp_protease_2"/>
    <property type="match status" value="1"/>
</dbReference>
<dbReference type="Proteomes" id="UP001472677">
    <property type="component" value="Unassembled WGS sequence"/>
</dbReference>
<accession>A0ABR2D607</accession>
<evidence type="ECO:0000256" key="1">
    <source>
        <dbReference type="SAM" id="MobiDB-lite"/>
    </source>
</evidence>
<evidence type="ECO:0008006" key="4">
    <source>
        <dbReference type="Google" id="ProtNLM"/>
    </source>
</evidence>
<dbReference type="EMBL" id="JBBPBM010000035">
    <property type="protein sequence ID" value="KAK8530758.1"/>
    <property type="molecule type" value="Genomic_DNA"/>
</dbReference>
<comment type="caution">
    <text evidence="2">The sequence shown here is derived from an EMBL/GenBank/DDBJ whole genome shotgun (WGS) entry which is preliminary data.</text>
</comment>
<feature type="compositionally biased region" description="Polar residues" evidence="1">
    <location>
        <begin position="71"/>
        <end position="93"/>
    </location>
</feature>
<dbReference type="CDD" id="cd00303">
    <property type="entry name" value="retropepsin_like"/>
    <property type="match status" value="1"/>
</dbReference>
<dbReference type="InterPro" id="IPR021109">
    <property type="entry name" value="Peptidase_aspartic_dom_sf"/>
</dbReference>
<feature type="compositionally biased region" description="Basic and acidic residues" evidence="1">
    <location>
        <begin position="99"/>
        <end position="112"/>
    </location>
</feature>
<dbReference type="PANTHER" id="PTHR33067">
    <property type="entry name" value="RNA-DIRECTED DNA POLYMERASE-RELATED"/>
    <property type="match status" value="1"/>
</dbReference>
<proteinExistence type="predicted"/>
<protein>
    <recommendedName>
        <fullName evidence="4">Retrotransposon gag protein</fullName>
    </recommendedName>
</protein>
<evidence type="ECO:0000313" key="2">
    <source>
        <dbReference type="EMBL" id="KAK8530758.1"/>
    </source>
</evidence>
<dbReference type="Gene3D" id="2.40.70.10">
    <property type="entry name" value="Acid Proteases"/>
    <property type="match status" value="1"/>
</dbReference>
<gene>
    <name evidence="2" type="ORF">V6N12_013260</name>
</gene>
<dbReference type="SUPFAM" id="SSF50630">
    <property type="entry name" value="Acid proteases"/>
    <property type="match status" value="1"/>
</dbReference>
<sequence>MARTDRFIQKTDAFMDRTEMKLQNHDATLKSLETQVGQISQILNTRPLGGFPSDTEVSKGATHEQCNAITTRSGRILEPTNNQRGKAANTSAATDIPAETDKPAEAEKDHQHPPTTHTGESSAEPSYTNEEKLERTRPPPPFPQRLKKQQQDYQFKKFFDILKQVHINLPLVEALQQMPNYAKFLKDMVSRKKRIEEFETAAATETCLTLMHNKVPAKKSDPGSFTIECFIGHNYPTKALCDPGASINLMPKSVFQKLGIGKAKPTTVMLQLADHSFVQPEGKIEDILVKVDKFIFPADFLILDCEADENAPIILGRPFLSTSRAMIDFDKDEIVFKVDDDQVKMKALTKQLEQKNKGKDIDIDTKPTQGNQRPKLYLGAHVERDKAVMSLRDA</sequence>